<evidence type="ECO:0000256" key="6">
    <source>
        <dbReference type="ARBA" id="ARBA00023002"/>
    </source>
</evidence>
<dbReference type="CDD" id="cd00322">
    <property type="entry name" value="FNR_like"/>
    <property type="match status" value="1"/>
</dbReference>
<keyword evidence="2" id="KW-0285">Flavoprotein</keyword>
<dbReference type="SUPFAM" id="SSF52343">
    <property type="entry name" value="Ferredoxin reductase-like, C-terminal NADP-linked domain"/>
    <property type="match status" value="1"/>
</dbReference>
<dbReference type="InterPro" id="IPR039261">
    <property type="entry name" value="FNR_nucleotide-bd"/>
</dbReference>
<evidence type="ECO:0000256" key="5">
    <source>
        <dbReference type="ARBA" id="ARBA00022827"/>
    </source>
</evidence>
<keyword evidence="4" id="KW-0479">Metal-binding</keyword>
<keyword evidence="6" id="KW-0560">Oxidoreductase</keyword>
<evidence type="ECO:0000313" key="10">
    <source>
        <dbReference type="EMBL" id="KYG01885.1"/>
    </source>
</evidence>
<name>A0A150TB19_SORCE</name>
<dbReference type="InterPro" id="IPR008333">
    <property type="entry name" value="Cbr1-like_FAD-bd_dom"/>
</dbReference>
<proteinExistence type="predicted"/>
<evidence type="ECO:0000313" key="11">
    <source>
        <dbReference type="Proteomes" id="UP000075502"/>
    </source>
</evidence>
<dbReference type="Gene3D" id="2.40.30.10">
    <property type="entry name" value="Translation factors"/>
    <property type="match status" value="1"/>
</dbReference>
<comment type="cofactor">
    <cofactor evidence="1">
        <name>FAD</name>
        <dbReference type="ChEBI" id="CHEBI:57692"/>
    </cofactor>
</comment>
<dbReference type="Proteomes" id="UP000075502">
    <property type="component" value="Unassembled WGS sequence"/>
</dbReference>
<evidence type="ECO:0000256" key="3">
    <source>
        <dbReference type="ARBA" id="ARBA00022714"/>
    </source>
</evidence>
<sequence>MAQGSAKIRIVHAEPLGHGARLLRIERADGAALGFAGGQYVIINTGVTLPGGKLAKRAYSLLSSDAEQRSVEIAVKRIGAGPGSNVLNDIAVGAELEWSGPWGKLRLPDGFSGRALVVATDTGITAALGIARGAAAAGAAQLDLIWLVESDDTFVSERFVRERLPERARLTVLGGFLPVGHPERPARACALVGDRARELAAGPYDATLCAGDGAVIYPLRDRLAALGAPEGSVLLESFFNNPLKKSA</sequence>
<evidence type="ECO:0000256" key="2">
    <source>
        <dbReference type="ARBA" id="ARBA00022630"/>
    </source>
</evidence>
<dbReference type="PROSITE" id="PS51384">
    <property type="entry name" value="FAD_FR"/>
    <property type="match status" value="1"/>
</dbReference>
<evidence type="ECO:0000256" key="4">
    <source>
        <dbReference type="ARBA" id="ARBA00022723"/>
    </source>
</evidence>
<dbReference type="InterPro" id="IPR050415">
    <property type="entry name" value="MRET"/>
</dbReference>
<dbReference type="GO" id="GO:0051537">
    <property type="term" value="F:2 iron, 2 sulfur cluster binding"/>
    <property type="evidence" value="ECO:0007669"/>
    <property type="project" value="UniProtKB-KW"/>
</dbReference>
<protein>
    <submittedName>
        <fullName evidence="10">Oxidoreductase</fullName>
    </submittedName>
</protein>
<dbReference type="AlphaFoldDB" id="A0A150TB19"/>
<dbReference type="GO" id="GO:0016491">
    <property type="term" value="F:oxidoreductase activity"/>
    <property type="evidence" value="ECO:0007669"/>
    <property type="project" value="UniProtKB-KW"/>
</dbReference>
<gene>
    <name evidence="10" type="ORF">BE21_55635</name>
</gene>
<keyword evidence="7" id="KW-0408">Iron</keyword>
<evidence type="ECO:0000256" key="8">
    <source>
        <dbReference type="ARBA" id="ARBA00023014"/>
    </source>
</evidence>
<dbReference type="GO" id="GO:0050660">
    <property type="term" value="F:flavin adenine dinucleotide binding"/>
    <property type="evidence" value="ECO:0007669"/>
    <property type="project" value="TreeGrafter"/>
</dbReference>
<accession>A0A150TB19</accession>
<dbReference type="InterPro" id="IPR017927">
    <property type="entry name" value="FAD-bd_FR_type"/>
</dbReference>
<dbReference type="PANTHER" id="PTHR47354">
    <property type="entry name" value="NADH OXIDOREDUCTASE HCR"/>
    <property type="match status" value="1"/>
</dbReference>
<dbReference type="Pfam" id="PF00970">
    <property type="entry name" value="FAD_binding_6"/>
    <property type="match status" value="1"/>
</dbReference>
<organism evidence="10 11">
    <name type="scientific">Sorangium cellulosum</name>
    <name type="common">Polyangium cellulosum</name>
    <dbReference type="NCBI Taxonomy" id="56"/>
    <lineage>
        <taxon>Bacteria</taxon>
        <taxon>Pseudomonadati</taxon>
        <taxon>Myxococcota</taxon>
        <taxon>Polyangia</taxon>
        <taxon>Polyangiales</taxon>
        <taxon>Polyangiaceae</taxon>
        <taxon>Sorangium</taxon>
    </lineage>
</organism>
<dbReference type="SUPFAM" id="SSF63380">
    <property type="entry name" value="Riboflavin synthase domain-like"/>
    <property type="match status" value="1"/>
</dbReference>
<keyword evidence="3" id="KW-0001">2Fe-2S</keyword>
<feature type="domain" description="FAD-binding FR-type" evidence="9">
    <location>
        <begin position="3"/>
        <end position="108"/>
    </location>
</feature>
<reference evidence="10 11" key="1">
    <citation type="submission" date="2014-02" db="EMBL/GenBank/DDBJ databases">
        <title>The small core and large imbalanced accessory genome model reveals a collaborative survival strategy of Sorangium cellulosum strains in nature.</title>
        <authorList>
            <person name="Han K."/>
            <person name="Peng R."/>
            <person name="Blom J."/>
            <person name="Li Y.-Z."/>
        </authorList>
    </citation>
    <scope>NUCLEOTIDE SEQUENCE [LARGE SCALE GENOMIC DNA]</scope>
    <source>
        <strain evidence="10 11">So0007-03</strain>
    </source>
</reference>
<keyword evidence="5" id="KW-0274">FAD</keyword>
<evidence type="ECO:0000259" key="9">
    <source>
        <dbReference type="PROSITE" id="PS51384"/>
    </source>
</evidence>
<dbReference type="EMBL" id="JEME01003214">
    <property type="protein sequence ID" value="KYG01885.1"/>
    <property type="molecule type" value="Genomic_DNA"/>
</dbReference>
<comment type="caution">
    <text evidence="10">The sequence shown here is derived from an EMBL/GenBank/DDBJ whole genome shotgun (WGS) entry which is preliminary data.</text>
</comment>
<evidence type="ECO:0000256" key="1">
    <source>
        <dbReference type="ARBA" id="ARBA00001974"/>
    </source>
</evidence>
<evidence type="ECO:0000256" key="7">
    <source>
        <dbReference type="ARBA" id="ARBA00023004"/>
    </source>
</evidence>
<dbReference type="GO" id="GO:0046872">
    <property type="term" value="F:metal ion binding"/>
    <property type="evidence" value="ECO:0007669"/>
    <property type="project" value="UniProtKB-KW"/>
</dbReference>
<keyword evidence="8" id="KW-0411">Iron-sulfur</keyword>
<dbReference type="PANTHER" id="PTHR47354:SF8">
    <property type="entry name" value="1,2-PHENYLACETYL-COA EPOXIDASE, SUBUNIT E"/>
    <property type="match status" value="1"/>
</dbReference>
<dbReference type="InterPro" id="IPR017938">
    <property type="entry name" value="Riboflavin_synthase-like_b-brl"/>
</dbReference>